<dbReference type="AlphaFoldDB" id="A0A0E9MLC0"/>
<dbReference type="STRING" id="1219043.SCH01S_12_00070"/>
<evidence type="ECO:0000256" key="6">
    <source>
        <dbReference type="SAM" id="Phobius"/>
    </source>
</evidence>
<proteinExistence type="inferred from homology"/>
<evidence type="ECO:0000256" key="1">
    <source>
        <dbReference type="ARBA" id="ARBA00004141"/>
    </source>
</evidence>
<feature type="transmembrane region" description="Helical" evidence="6">
    <location>
        <begin position="40"/>
        <end position="61"/>
    </location>
</feature>
<evidence type="ECO:0000259" key="7">
    <source>
        <dbReference type="Pfam" id="PF00892"/>
    </source>
</evidence>
<evidence type="ECO:0000256" key="5">
    <source>
        <dbReference type="ARBA" id="ARBA00023136"/>
    </source>
</evidence>
<dbReference type="OrthoDB" id="7158585at2"/>
<name>A0A0E9MLC0_9SPHN</name>
<protein>
    <recommendedName>
        <fullName evidence="7">EamA domain-containing protein</fullName>
    </recommendedName>
</protein>
<feature type="transmembrane region" description="Helical" evidence="6">
    <location>
        <begin position="95"/>
        <end position="115"/>
    </location>
</feature>
<keyword evidence="4 6" id="KW-1133">Transmembrane helix</keyword>
<feature type="domain" description="EamA" evidence="7">
    <location>
        <begin position="148"/>
        <end position="285"/>
    </location>
</feature>
<gene>
    <name evidence="8" type="ORF">SCH01S_12_00070</name>
</gene>
<evidence type="ECO:0000313" key="9">
    <source>
        <dbReference type="Proteomes" id="UP000033202"/>
    </source>
</evidence>
<feature type="transmembrane region" description="Helical" evidence="6">
    <location>
        <begin position="209"/>
        <end position="228"/>
    </location>
</feature>
<evidence type="ECO:0000256" key="3">
    <source>
        <dbReference type="ARBA" id="ARBA00022692"/>
    </source>
</evidence>
<reference evidence="8 9" key="1">
    <citation type="submission" date="2015-04" db="EMBL/GenBank/DDBJ databases">
        <title>Whole genome shotgun sequence of Sphingomonas changbaiensis NBRC 104936.</title>
        <authorList>
            <person name="Katano-Makiyama Y."/>
            <person name="Hosoyama A."/>
            <person name="Hashimoto M."/>
            <person name="Noguchi M."/>
            <person name="Tsuchikane K."/>
            <person name="Ohji S."/>
            <person name="Yamazoe A."/>
            <person name="Ichikawa N."/>
            <person name="Kimura A."/>
            <person name="Fujita N."/>
        </authorList>
    </citation>
    <scope>NUCLEOTIDE SEQUENCE [LARGE SCALE GENOMIC DNA]</scope>
    <source>
        <strain evidence="8 9">NBRC 104936</strain>
    </source>
</reference>
<dbReference type="RefSeq" id="WP_046347175.1">
    <property type="nucleotide sequence ID" value="NZ_BBWU01000012.1"/>
</dbReference>
<dbReference type="InterPro" id="IPR037185">
    <property type="entry name" value="EmrE-like"/>
</dbReference>
<feature type="transmembrane region" description="Helical" evidence="6">
    <location>
        <begin position="178"/>
        <end position="197"/>
    </location>
</feature>
<dbReference type="InterPro" id="IPR000620">
    <property type="entry name" value="EamA_dom"/>
</dbReference>
<comment type="caution">
    <text evidence="8">The sequence shown here is derived from an EMBL/GenBank/DDBJ whole genome shotgun (WGS) entry which is preliminary data.</text>
</comment>
<feature type="transmembrane region" description="Helical" evidence="6">
    <location>
        <begin position="68"/>
        <end position="89"/>
    </location>
</feature>
<dbReference type="Gene3D" id="1.10.3730.20">
    <property type="match status" value="1"/>
</dbReference>
<keyword evidence="9" id="KW-1185">Reference proteome</keyword>
<feature type="transmembrane region" description="Helical" evidence="6">
    <location>
        <begin position="122"/>
        <end position="143"/>
    </location>
</feature>
<evidence type="ECO:0000313" key="8">
    <source>
        <dbReference type="EMBL" id="GAO38313.1"/>
    </source>
</evidence>
<feature type="transmembrane region" description="Helical" evidence="6">
    <location>
        <begin position="149"/>
        <end position="166"/>
    </location>
</feature>
<keyword evidence="5 6" id="KW-0472">Membrane</keyword>
<comment type="subcellular location">
    <subcellularLocation>
        <location evidence="1">Membrane</location>
        <topology evidence="1">Multi-pass membrane protein</topology>
    </subcellularLocation>
</comment>
<dbReference type="InterPro" id="IPR050638">
    <property type="entry name" value="AA-Vitamin_Transporters"/>
</dbReference>
<dbReference type="Pfam" id="PF00892">
    <property type="entry name" value="EamA"/>
    <property type="match status" value="2"/>
</dbReference>
<comment type="similarity">
    <text evidence="2">Belongs to the EamA transporter family.</text>
</comment>
<dbReference type="Proteomes" id="UP000033202">
    <property type="component" value="Unassembled WGS sequence"/>
</dbReference>
<accession>A0A0E9MLC0</accession>
<dbReference type="PANTHER" id="PTHR32322">
    <property type="entry name" value="INNER MEMBRANE TRANSPORTER"/>
    <property type="match status" value="1"/>
</dbReference>
<dbReference type="EMBL" id="BBWU01000012">
    <property type="protein sequence ID" value="GAO38313.1"/>
    <property type="molecule type" value="Genomic_DNA"/>
</dbReference>
<feature type="transmembrane region" description="Helical" evidence="6">
    <location>
        <begin position="268"/>
        <end position="286"/>
    </location>
</feature>
<evidence type="ECO:0000256" key="2">
    <source>
        <dbReference type="ARBA" id="ARBA00007362"/>
    </source>
</evidence>
<dbReference type="GO" id="GO:0016020">
    <property type="term" value="C:membrane"/>
    <property type="evidence" value="ECO:0007669"/>
    <property type="project" value="UniProtKB-SubCell"/>
</dbReference>
<sequence>MTQLQPRLGARDIAVATMMNLLWGMNIIAVKMAVIEIPPLTAALLRQAIVLLVCLSWLRVVPGRMRELLGLGVLTGGAYFLVINLSMAVATNVGALAIAGQLGVPFAMLLAVVVLKERIHKYRIAGVALSLLGVGILVFDPAVANEMPGIALTALASLIWAGSSLIQRNLRGVPVLTMYAWVGLLGVVILAPVSLVFEPQAVRSIPHLPLHSLGWVAFSAIGSTILGHGSMSWLLQRHPVASVTPLTLASPVLSVIFASLFFRTPLTPLMILGGIVALTGVAIVTIRSARVGEGRA</sequence>
<feature type="transmembrane region" description="Helical" evidence="6">
    <location>
        <begin position="12"/>
        <end position="34"/>
    </location>
</feature>
<feature type="domain" description="EamA" evidence="7">
    <location>
        <begin position="17"/>
        <end position="138"/>
    </location>
</feature>
<keyword evidence="3 6" id="KW-0812">Transmembrane</keyword>
<dbReference type="SUPFAM" id="SSF103481">
    <property type="entry name" value="Multidrug resistance efflux transporter EmrE"/>
    <property type="match status" value="2"/>
</dbReference>
<evidence type="ECO:0000256" key="4">
    <source>
        <dbReference type="ARBA" id="ARBA00022989"/>
    </source>
</evidence>
<dbReference type="PANTHER" id="PTHR32322:SF2">
    <property type="entry name" value="EAMA DOMAIN-CONTAINING PROTEIN"/>
    <property type="match status" value="1"/>
</dbReference>
<organism evidence="8 9">
    <name type="scientific">Sphingomonas changbaiensis NBRC 104936</name>
    <dbReference type="NCBI Taxonomy" id="1219043"/>
    <lineage>
        <taxon>Bacteria</taxon>
        <taxon>Pseudomonadati</taxon>
        <taxon>Pseudomonadota</taxon>
        <taxon>Alphaproteobacteria</taxon>
        <taxon>Sphingomonadales</taxon>
        <taxon>Sphingomonadaceae</taxon>
        <taxon>Sphingomonas</taxon>
    </lineage>
</organism>
<feature type="transmembrane region" description="Helical" evidence="6">
    <location>
        <begin position="240"/>
        <end position="262"/>
    </location>
</feature>